<feature type="domain" description="AMP-binding enzyme C-terminal" evidence="2">
    <location>
        <begin position="410"/>
        <end position="489"/>
    </location>
</feature>
<comment type="caution">
    <text evidence="3">The sequence shown here is derived from an EMBL/GenBank/DDBJ whole genome shotgun (WGS) entry which is preliminary data.</text>
</comment>
<feature type="domain" description="AMP-dependent synthetase/ligase" evidence="1">
    <location>
        <begin position="3"/>
        <end position="362"/>
    </location>
</feature>
<name>A0A641AMM8_9ACTN</name>
<dbReference type="InterPro" id="IPR020845">
    <property type="entry name" value="AMP-binding_CS"/>
</dbReference>
<evidence type="ECO:0000259" key="2">
    <source>
        <dbReference type="Pfam" id="PF13193"/>
    </source>
</evidence>
<dbReference type="PANTHER" id="PTHR43767">
    <property type="entry name" value="LONG-CHAIN-FATTY-ACID--COA LIGASE"/>
    <property type="match status" value="1"/>
</dbReference>
<dbReference type="PROSITE" id="PS00455">
    <property type="entry name" value="AMP_BINDING"/>
    <property type="match status" value="1"/>
</dbReference>
<dbReference type="Gene3D" id="3.40.50.12780">
    <property type="entry name" value="N-terminal domain of ligase-like"/>
    <property type="match status" value="1"/>
</dbReference>
<sequence length="508" mass="53618">MPEGVALVEHRAARRQLTWRELDEAADAVARALSARGLVAGQRVAIVMANRVDLPIAYYGILRGGMVAVPINPRSTTREIGRMLADSLARVVLCDEAGVAQVREAVTDDHRVHVVVDGAEPLEGETSFERFLADATGAAPAAPVDAEALAVILYTSGTSGKPRGAMLTHRALIANTEQIARLDPPAMTADDICLGLLPMFHIYGLNCVLGQAVHQGATVVLVDGFDPSGLLDLIAEEGVTNLPLAPPVIAAWAGRDDLRDKLAHVTTILSGASALDADLAEAFRESSGHQIEQGYGLTETSPVIATTHGSPRDVDNHIKHGSVGRALPGIELRIVEAGGVDAAPGDPAEIWVRGDNLFSGYWPDGVDGPDADGWYPTGDIGYLDDDGDLTLVDRLRELVIVSGFNVYPFEVEDVIAEVAGVGQVAVVGLPDEETGEAVVAFVVPAHDAPTDEAVLLEAVDAHCRTRLARFKQPRRTIVVTGLPHSATGKVAKGRLRALARSETLGLDG</sequence>
<proteinExistence type="predicted"/>
<dbReference type="InterPro" id="IPR050237">
    <property type="entry name" value="ATP-dep_AMP-bd_enzyme"/>
</dbReference>
<evidence type="ECO:0000313" key="4">
    <source>
        <dbReference type="Proteomes" id="UP001515100"/>
    </source>
</evidence>
<keyword evidence="4" id="KW-1185">Reference proteome</keyword>
<gene>
    <name evidence="3" type="ORF">ESP62_015905</name>
</gene>
<dbReference type="PANTHER" id="PTHR43767:SF12">
    <property type="entry name" value="AMP-DEPENDENT SYNTHETASE AND LIGASE"/>
    <property type="match status" value="1"/>
</dbReference>
<protein>
    <submittedName>
        <fullName evidence="3">Long-chain fatty acid--CoA ligase</fullName>
    </submittedName>
</protein>
<evidence type="ECO:0000259" key="1">
    <source>
        <dbReference type="Pfam" id="PF00501"/>
    </source>
</evidence>
<dbReference type="SUPFAM" id="SSF56801">
    <property type="entry name" value="Acetyl-CoA synthetase-like"/>
    <property type="match status" value="1"/>
</dbReference>
<dbReference type="EMBL" id="SDPP02000004">
    <property type="protein sequence ID" value="KAA1374971.1"/>
    <property type="molecule type" value="Genomic_DNA"/>
</dbReference>
<dbReference type="InterPro" id="IPR025110">
    <property type="entry name" value="AMP-bd_C"/>
</dbReference>
<dbReference type="Gene3D" id="3.30.300.30">
    <property type="match status" value="1"/>
</dbReference>
<dbReference type="Pfam" id="PF00501">
    <property type="entry name" value="AMP-binding"/>
    <property type="match status" value="1"/>
</dbReference>
<dbReference type="OrthoDB" id="9803968at2"/>
<dbReference type="GO" id="GO:0016877">
    <property type="term" value="F:ligase activity, forming carbon-sulfur bonds"/>
    <property type="evidence" value="ECO:0007669"/>
    <property type="project" value="UniProtKB-ARBA"/>
</dbReference>
<keyword evidence="3" id="KW-0436">Ligase</keyword>
<dbReference type="AlphaFoldDB" id="A0A641AMM8"/>
<dbReference type="Pfam" id="PF13193">
    <property type="entry name" value="AMP-binding_C"/>
    <property type="match status" value="1"/>
</dbReference>
<evidence type="ECO:0000313" key="3">
    <source>
        <dbReference type="EMBL" id="KAA1374971.1"/>
    </source>
</evidence>
<reference evidence="3" key="1">
    <citation type="submission" date="2019-09" db="EMBL/GenBank/DDBJ databases">
        <authorList>
            <person name="Li J."/>
        </authorList>
    </citation>
    <scope>NUCLEOTIDE SEQUENCE [LARGE SCALE GENOMIC DNA]</scope>
    <source>
        <strain evidence="3">NRBC 14897</strain>
    </source>
</reference>
<dbReference type="Proteomes" id="UP001515100">
    <property type="component" value="Unassembled WGS sequence"/>
</dbReference>
<organism evidence="3 4">
    <name type="scientific">Aeromicrobium fastidiosum</name>
    <dbReference type="NCBI Taxonomy" id="52699"/>
    <lineage>
        <taxon>Bacteria</taxon>
        <taxon>Bacillati</taxon>
        <taxon>Actinomycetota</taxon>
        <taxon>Actinomycetes</taxon>
        <taxon>Propionibacteriales</taxon>
        <taxon>Nocardioidaceae</taxon>
        <taxon>Aeromicrobium</taxon>
    </lineage>
</organism>
<accession>A0A641AMM8</accession>
<dbReference type="InterPro" id="IPR042099">
    <property type="entry name" value="ANL_N_sf"/>
</dbReference>
<dbReference type="InterPro" id="IPR000873">
    <property type="entry name" value="AMP-dep_synth/lig_dom"/>
</dbReference>
<dbReference type="InterPro" id="IPR045851">
    <property type="entry name" value="AMP-bd_C_sf"/>
</dbReference>